<accession>A0A3P3W899</accession>
<organism evidence="1 2">
    <name type="scientific">Paenimyroides tangerinum</name>
    <dbReference type="NCBI Taxonomy" id="2488728"/>
    <lineage>
        <taxon>Bacteria</taxon>
        <taxon>Pseudomonadati</taxon>
        <taxon>Bacteroidota</taxon>
        <taxon>Flavobacteriia</taxon>
        <taxon>Flavobacteriales</taxon>
        <taxon>Flavobacteriaceae</taxon>
        <taxon>Paenimyroides</taxon>
    </lineage>
</organism>
<comment type="caution">
    <text evidence="1">The sequence shown here is derived from an EMBL/GenBank/DDBJ whole genome shotgun (WGS) entry which is preliminary data.</text>
</comment>
<sequence length="322" mass="36061">MSKKEKFQIPFQMKKIISSFLVLSFVLFSCSEKENESKEKQNVTEVVSTVVGIGKVLPKNGIIPLSVSQTNQVVALYKKMGDFVQKDELIFKMKSVSEDIDVELAKSNLQSSLDKNKANAMDLEIAQTKLNELKQIFLTSKKLYNQKAETKQKVFLDSIAYVQQLQVVNQFKLNNIANIQSGKEKDIQLKSSINKLEDQEFRALQSGVLIRFDVTLGQVLSSNSVFGELAEISDLVVEGEVDELYASDIKLGQEVDIFIVGQSKSIAKGTITFVGSSLQNKSILYETIGEGSDRRVRRFTVTIPNSNQSLLINQKVECKIKI</sequence>
<dbReference type="EMBL" id="RQVQ01000012">
    <property type="protein sequence ID" value="RRJ91210.1"/>
    <property type="molecule type" value="Genomic_DNA"/>
</dbReference>
<dbReference type="PANTHER" id="PTHR30469">
    <property type="entry name" value="MULTIDRUG RESISTANCE PROTEIN MDTA"/>
    <property type="match status" value="1"/>
</dbReference>
<keyword evidence="2" id="KW-1185">Reference proteome</keyword>
<dbReference type="AlphaFoldDB" id="A0A3P3W899"/>
<dbReference type="PANTHER" id="PTHR30469:SF33">
    <property type="entry name" value="SLR1207 PROTEIN"/>
    <property type="match status" value="1"/>
</dbReference>
<evidence type="ECO:0000313" key="1">
    <source>
        <dbReference type="EMBL" id="RRJ91210.1"/>
    </source>
</evidence>
<protein>
    <submittedName>
        <fullName evidence="1">HlyD family efflux transporter periplasmic adaptor subunit</fullName>
    </submittedName>
</protein>
<dbReference type="GO" id="GO:0015562">
    <property type="term" value="F:efflux transmembrane transporter activity"/>
    <property type="evidence" value="ECO:0007669"/>
    <property type="project" value="TreeGrafter"/>
</dbReference>
<dbReference type="Gene3D" id="2.40.30.170">
    <property type="match status" value="1"/>
</dbReference>
<dbReference type="GO" id="GO:1990281">
    <property type="term" value="C:efflux pump complex"/>
    <property type="evidence" value="ECO:0007669"/>
    <property type="project" value="TreeGrafter"/>
</dbReference>
<gene>
    <name evidence="1" type="ORF">EG240_06820</name>
</gene>
<dbReference type="Proteomes" id="UP000275719">
    <property type="component" value="Unassembled WGS sequence"/>
</dbReference>
<proteinExistence type="predicted"/>
<reference evidence="1 2" key="1">
    <citation type="submission" date="2018-11" db="EMBL/GenBank/DDBJ databases">
        <title>Flavobacterium sp. nov., YIM 102701-2 draft genome.</title>
        <authorList>
            <person name="Li G."/>
            <person name="Jiang Y."/>
        </authorList>
    </citation>
    <scope>NUCLEOTIDE SEQUENCE [LARGE SCALE GENOMIC DNA]</scope>
    <source>
        <strain evidence="1 2">YIM 102701-2</strain>
    </source>
</reference>
<dbReference type="PROSITE" id="PS51257">
    <property type="entry name" value="PROKAR_LIPOPROTEIN"/>
    <property type="match status" value="1"/>
</dbReference>
<name>A0A3P3W899_9FLAO</name>
<evidence type="ECO:0000313" key="2">
    <source>
        <dbReference type="Proteomes" id="UP000275719"/>
    </source>
</evidence>